<protein>
    <submittedName>
        <fullName evidence="2">Uncharacterized protein</fullName>
    </submittedName>
</protein>
<sequence length="218" mass="23245">MLRKLTGLGQKPEERPRLALCSECGGKGQESYFAGDQSKKWGGCGQCAQGRDLPYGGLGVMLKCHCQDSACTYEFIRAADVQYFKGFDKHDAHALKKFQAELGDEGNALLLICDGCSARYLIQDMGGRRRITAAASEADKQHNRDIASELAGRGIAKILRVSPKAPAAFRAELAKREAEKAAALLGEGGGRGEGRSGGGRGAGRVSWDRGAEEAAIIK</sequence>
<evidence type="ECO:0000256" key="1">
    <source>
        <dbReference type="SAM" id="MobiDB-lite"/>
    </source>
</evidence>
<feature type="compositionally biased region" description="Gly residues" evidence="1">
    <location>
        <begin position="186"/>
        <end position="202"/>
    </location>
</feature>
<gene>
    <name evidence="2" type="ORF">HYH03_013929</name>
</gene>
<proteinExistence type="predicted"/>
<accession>A0A836BSI0</accession>
<dbReference type="Proteomes" id="UP000612055">
    <property type="component" value="Unassembled WGS sequence"/>
</dbReference>
<feature type="region of interest" description="Disordered" evidence="1">
    <location>
        <begin position="184"/>
        <end position="218"/>
    </location>
</feature>
<evidence type="ECO:0000313" key="2">
    <source>
        <dbReference type="EMBL" id="KAG2487511.1"/>
    </source>
</evidence>
<dbReference type="EMBL" id="JAEHOE010000096">
    <property type="protein sequence ID" value="KAG2487511.1"/>
    <property type="molecule type" value="Genomic_DNA"/>
</dbReference>
<comment type="caution">
    <text evidence="2">The sequence shown here is derived from an EMBL/GenBank/DDBJ whole genome shotgun (WGS) entry which is preliminary data.</text>
</comment>
<name>A0A836BSI0_9CHLO</name>
<organism evidence="2 3">
    <name type="scientific">Edaphochlamys debaryana</name>
    <dbReference type="NCBI Taxonomy" id="47281"/>
    <lineage>
        <taxon>Eukaryota</taxon>
        <taxon>Viridiplantae</taxon>
        <taxon>Chlorophyta</taxon>
        <taxon>core chlorophytes</taxon>
        <taxon>Chlorophyceae</taxon>
        <taxon>CS clade</taxon>
        <taxon>Chlamydomonadales</taxon>
        <taxon>Chlamydomonadales incertae sedis</taxon>
        <taxon>Edaphochlamys</taxon>
    </lineage>
</organism>
<evidence type="ECO:0000313" key="3">
    <source>
        <dbReference type="Proteomes" id="UP000612055"/>
    </source>
</evidence>
<dbReference type="OrthoDB" id="523795at2759"/>
<dbReference type="AlphaFoldDB" id="A0A836BSI0"/>
<reference evidence="2" key="1">
    <citation type="journal article" date="2020" name="bioRxiv">
        <title>Comparative genomics of Chlamydomonas.</title>
        <authorList>
            <person name="Craig R.J."/>
            <person name="Hasan A.R."/>
            <person name="Ness R.W."/>
            <person name="Keightley P.D."/>
        </authorList>
    </citation>
    <scope>NUCLEOTIDE SEQUENCE</scope>
    <source>
        <strain evidence="2">CCAP 11/70</strain>
    </source>
</reference>
<keyword evidence="3" id="KW-1185">Reference proteome</keyword>